<gene>
    <name evidence="3" type="ORF">CTAYLR_009969</name>
</gene>
<dbReference type="PANTHER" id="PTHR47385">
    <property type="entry name" value="CALPONIN"/>
    <property type="match status" value="1"/>
</dbReference>
<dbReference type="PANTHER" id="PTHR47385:SF14">
    <property type="entry name" value="TRANSGELIN"/>
    <property type="match status" value="1"/>
</dbReference>
<feature type="domain" description="Calponin-homology (CH)" evidence="2">
    <location>
        <begin position="148"/>
        <end position="263"/>
    </location>
</feature>
<dbReference type="PRINTS" id="PR00888">
    <property type="entry name" value="SM22CALPONIN"/>
</dbReference>
<dbReference type="CDD" id="cd00014">
    <property type="entry name" value="CH_SF"/>
    <property type="match status" value="1"/>
</dbReference>
<dbReference type="PROSITE" id="PS50021">
    <property type="entry name" value="CH"/>
    <property type="match status" value="1"/>
</dbReference>
<sequence>MFTTIDEVAKLTPGDIKALDRTELTSLLAQWERSLSDEQTAAVISRIDEWEEEDDDDGFVLDPRPPQSPGRSRRNSVTDTVWVREEDDDSPTVSTTITESVRYEDDTDNDSTLSRGEFSNAPQRFNASVDNLDHECQAKRRAKAADDASEFARGLKWVCLVVGIDAPVDVEARPEESFGEHLKDGVLLCQLLNKIKPGTVTRVSKGALAFHQMSNITAFLRGCQAVGVKKRDCFDTVDLQQLRDLSKVYETLLMLSTMAERHRLFPGPFLYSAKREERRRRRSSEKLVATMPSISSEKLVATRPSISSDTTPNDTSLDTFITTLGLEKYKDQLSQVADDTSDLTEMTEDDYAAFVRNAAMPALKARRFKKALIDLGANLQP</sequence>
<dbReference type="Proteomes" id="UP001230188">
    <property type="component" value="Unassembled WGS sequence"/>
</dbReference>
<dbReference type="SUPFAM" id="SSF47576">
    <property type="entry name" value="Calponin-homology domain, CH-domain"/>
    <property type="match status" value="1"/>
</dbReference>
<dbReference type="AlphaFoldDB" id="A0AAD7U7T4"/>
<evidence type="ECO:0000259" key="2">
    <source>
        <dbReference type="PROSITE" id="PS50021"/>
    </source>
</evidence>
<reference evidence="3" key="1">
    <citation type="submission" date="2023-01" db="EMBL/GenBank/DDBJ databases">
        <title>Metagenome sequencing of chrysophaentin producing Chrysophaeum taylorii.</title>
        <authorList>
            <person name="Davison J."/>
            <person name="Bewley C."/>
        </authorList>
    </citation>
    <scope>NUCLEOTIDE SEQUENCE</scope>
    <source>
        <strain evidence="3">NIES-1699</strain>
    </source>
</reference>
<dbReference type="SMART" id="SM00033">
    <property type="entry name" value="CH"/>
    <property type="match status" value="1"/>
</dbReference>
<keyword evidence="4" id="KW-1185">Reference proteome</keyword>
<dbReference type="GO" id="GO:0051015">
    <property type="term" value="F:actin filament binding"/>
    <property type="evidence" value="ECO:0007669"/>
    <property type="project" value="TreeGrafter"/>
</dbReference>
<dbReference type="Gene3D" id="1.10.418.10">
    <property type="entry name" value="Calponin-like domain"/>
    <property type="match status" value="1"/>
</dbReference>
<evidence type="ECO:0000313" key="3">
    <source>
        <dbReference type="EMBL" id="KAJ8598882.1"/>
    </source>
</evidence>
<feature type="region of interest" description="Disordered" evidence="1">
    <location>
        <begin position="52"/>
        <end position="120"/>
    </location>
</feature>
<dbReference type="Pfam" id="PF00307">
    <property type="entry name" value="CH"/>
    <property type="match status" value="1"/>
</dbReference>
<organism evidence="3 4">
    <name type="scientific">Chrysophaeum taylorii</name>
    <dbReference type="NCBI Taxonomy" id="2483200"/>
    <lineage>
        <taxon>Eukaryota</taxon>
        <taxon>Sar</taxon>
        <taxon>Stramenopiles</taxon>
        <taxon>Ochrophyta</taxon>
        <taxon>Pelagophyceae</taxon>
        <taxon>Pelagomonadales</taxon>
        <taxon>Pelagomonadaceae</taxon>
        <taxon>Chrysophaeum</taxon>
    </lineage>
</organism>
<dbReference type="InterPro" id="IPR036872">
    <property type="entry name" value="CH_dom_sf"/>
</dbReference>
<dbReference type="GO" id="GO:0015629">
    <property type="term" value="C:actin cytoskeleton"/>
    <property type="evidence" value="ECO:0007669"/>
    <property type="project" value="TreeGrafter"/>
</dbReference>
<name>A0AAD7U7T4_9STRA</name>
<evidence type="ECO:0000256" key="1">
    <source>
        <dbReference type="SAM" id="MobiDB-lite"/>
    </source>
</evidence>
<dbReference type="EMBL" id="JAQMWT010000629">
    <property type="protein sequence ID" value="KAJ8598882.1"/>
    <property type="molecule type" value="Genomic_DNA"/>
</dbReference>
<protein>
    <recommendedName>
        <fullName evidence="2">Calponin-homology (CH) domain-containing protein</fullName>
    </recommendedName>
</protein>
<dbReference type="InterPro" id="IPR003096">
    <property type="entry name" value="SM22_calponin"/>
</dbReference>
<comment type="caution">
    <text evidence="3">The sequence shown here is derived from an EMBL/GenBank/DDBJ whole genome shotgun (WGS) entry which is preliminary data.</text>
</comment>
<dbReference type="InterPro" id="IPR050606">
    <property type="entry name" value="Calponin-like"/>
</dbReference>
<proteinExistence type="predicted"/>
<evidence type="ECO:0000313" key="4">
    <source>
        <dbReference type="Proteomes" id="UP001230188"/>
    </source>
</evidence>
<accession>A0AAD7U7T4</accession>
<dbReference type="GO" id="GO:0007015">
    <property type="term" value="P:actin filament organization"/>
    <property type="evidence" value="ECO:0007669"/>
    <property type="project" value="TreeGrafter"/>
</dbReference>
<dbReference type="InterPro" id="IPR001715">
    <property type="entry name" value="CH_dom"/>
</dbReference>